<keyword evidence="1 3" id="KW-0807">Transducer</keyword>
<dbReference type="InterPro" id="IPR004090">
    <property type="entry name" value="Chemotax_Me-accpt_rcpt"/>
</dbReference>
<dbReference type="EMBL" id="MWQY01000009">
    <property type="protein sequence ID" value="ORC35444.1"/>
    <property type="molecule type" value="Genomic_DNA"/>
</dbReference>
<dbReference type="AlphaFoldDB" id="A0A1Y1RZJ2"/>
<dbReference type="PROSITE" id="PS50111">
    <property type="entry name" value="CHEMOTAXIS_TRANSDUC_2"/>
    <property type="match status" value="1"/>
</dbReference>
<dbReference type="PANTHER" id="PTHR32089:SF112">
    <property type="entry name" value="LYSOZYME-LIKE PROTEIN-RELATED"/>
    <property type="match status" value="1"/>
</dbReference>
<dbReference type="Proteomes" id="UP000192343">
    <property type="component" value="Unassembled WGS sequence"/>
</dbReference>
<comment type="similarity">
    <text evidence="2">Belongs to the methyl-accepting chemotaxis (MCP) protein family.</text>
</comment>
<evidence type="ECO:0000313" key="6">
    <source>
        <dbReference type="Proteomes" id="UP000192343"/>
    </source>
</evidence>
<evidence type="ECO:0000256" key="2">
    <source>
        <dbReference type="ARBA" id="ARBA00029447"/>
    </source>
</evidence>
<evidence type="ECO:0000313" key="5">
    <source>
        <dbReference type="EMBL" id="ORC35444.1"/>
    </source>
</evidence>
<dbReference type="SUPFAM" id="SSF58104">
    <property type="entry name" value="Methyl-accepting chemotaxis protein (MCP) signaling domain"/>
    <property type="match status" value="1"/>
</dbReference>
<evidence type="ECO:0000259" key="4">
    <source>
        <dbReference type="PROSITE" id="PS50111"/>
    </source>
</evidence>
<dbReference type="PRINTS" id="PR00260">
    <property type="entry name" value="CHEMTRNSDUCR"/>
</dbReference>
<keyword evidence="6" id="KW-1185">Reference proteome</keyword>
<dbReference type="Pfam" id="PF00015">
    <property type="entry name" value="MCPsignal"/>
    <property type="match status" value="1"/>
</dbReference>
<dbReference type="GO" id="GO:0004888">
    <property type="term" value="F:transmembrane signaling receptor activity"/>
    <property type="evidence" value="ECO:0007669"/>
    <property type="project" value="InterPro"/>
</dbReference>
<feature type="domain" description="Methyl-accepting transducer" evidence="4">
    <location>
        <begin position="44"/>
        <end position="252"/>
    </location>
</feature>
<comment type="caution">
    <text evidence="5">The sequence shown here is derived from an EMBL/GenBank/DDBJ whole genome shotgun (WGS) entry which is preliminary data.</text>
</comment>
<reference evidence="5 6" key="1">
    <citation type="submission" date="2017-03" db="EMBL/GenBank/DDBJ databases">
        <title>Draft Genome sequence of Marispirochaeta sp. strain JC444.</title>
        <authorList>
            <person name="Shivani Y."/>
            <person name="Subhash Y."/>
            <person name="Sasikala C."/>
            <person name="Ramana C."/>
        </authorList>
    </citation>
    <scope>NUCLEOTIDE SEQUENCE [LARGE SCALE GENOMIC DNA]</scope>
    <source>
        <strain evidence="5 6">JC444</strain>
    </source>
</reference>
<dbReference type="SMART" id="SM00283">
    <property type="entry name" value="MA"/>
    <property type="match status" value="1"/>
</dbReference>
<dbReference type="PANTHER" id="PTHR32089">
    <property type="entry name" value="METHYL-ACCEPTING CHEMOTAXIS PROTEIN MCPB"/>
    <property type="match status" value="1"/>
</dbReference>
<dbReference type="RefSeq" id="WP_083050425.1">
    <property type="nucleotide sequence ID" value="NZ_CAXXQO010000003.1"/>
</dbReference>
<protein>
    <recommendedName>
        <fullName evidence="4">Methyl-accepting transducer domain-containing protein</fullName>
    </recommendedName>
</protein>
<dbReference type="Gene3D" id="1.10.287.950">
    <property type="entry name" value="Methyl-accepting chemotaxis protein"/>
    <property type="match status" value="1"/>
</dbReference>
<evidence type="ECO:0000256" key="3">
    <source>
        <dbReference type="PROSITE-ProRule" id="PRU00284"/>
    </source>
</evidence>
<evidence type="ECO:0000256" key="1">
    <source>
        <dbReference type="ARBA" id="ARBA00023224"/>
    </source>
</evidence>
<dbReference type="STRING" id="1963862.B4O97_09750"/>
<gene>
    <name evidence="5" type="ORF">B4O97_09750</name>
</gene>
<dbReference type="GO" id="GO:0016020">
    <property type="term" value="C:membrane"/>
    <property type="evidence" value="ECO:0007669"/>
    <property type="project" value="InterPro"/>
</dbReference>
<organism evidence="5 6">
    <name type="scientific">Marispirochaeta aestuarii</name>
    <dbReference type="NCBI Taxonomy" id="1963862"/>
    <lineage>
        <taxon>Bacteria</taxon>
        <taxon>Pseudomonadati</taxon>
        <taxon>Spirochaetota</taxon>
        <taxon>Spirochaetia</taxon>
        <taxon>Spirochaetales</taxon>
        <taxon>Spirochaetaceae</taxon>
        <taxon>Marispirochaeta</taxon>
    </lineage>
</organism>
<sequence length="280" mass="31254">MDDFIDSKANRKIVLGYNKSVMLGEITERSMKIITEDIDAIRDSLESIVTTFEEFRSTSQHVSENTSRIDQKMGEIIHETRRLDGELQSRVDEIVEVRSVSGEMQNLFDDVRKRTEAIKSITTSIQDVSEKTNVLAINASIEAARAGEFGKGFRVIAGEVRNLAGQTARFTREITDSLNEFSTFIGQMSDYVKRFTQVLGNFSTDISEVRQSFSETQAEEGKLAEAISEISAALEQESSALMDGTSTLESTFDSLKDSQVVVHSLVSTYKGLSRLMDKDQ</sequence>
<proteinExistence type="inferred from homology"/>
<dbReference type="GO" id="GO:0006935">
    <property type="term" value="P:chemotaxis"/>
    <property type="evidence" value="ECO:0007669"/>
    <property type="project" value="InterPro"/>
</dbReference>
<dbReference type="GO" id="GO:0007165">
    <property type="term" value="P:signal transduction"/>
    <property type="evidence" value="ECO:0007669"/>
    <property type="project" value="UniProtKB-KW"/>
</dbReference>
<dbReference type="OrthoDB" id="368075at2"/>
<name>A0A1Y1RZJ2_9SPIO</name>
<dbReference type="InterPro" id="IPR004089">
    <property type="entry name" value="MCPsignal_dom"/>
</dbReference>
<accession>A0A1Y1RZJ2</accession>